<dbReference type="PANTHER" id="PTHR42913:SF3">
    <property type="entry name" value="64 KDA MITOCHONDRIAL NADH DEHYDROGENASE (EUROFUNG)"/>
    <property type="match status" value="1"/>
</dbReference>
<dbReference type="RefSeq" id="WP_310407301.1">
    <property type="nucleotide sequence ID" value="NZ_JAVDWW010000012.1"/>
</dbReference>
<dbReference type="PRINTS" id="PR00411">
    <property type="entry name" value="PNDRDTASEI"/>
</dbReference>
<feature type="domain" description="FAD/NAD(P)-binding" evidence="7">
    <location>
        <begin position="4"/>
        <end position="281"/>
    </location>
</feature>
<name>A0ABU1XPC4_9NOCA</name>
<keyword evidence="9" id="KW-1185">Reference proteome</keyword>
<dbReference type="InterPro" id="IPR023753">
    <property type="entry name" value="FAD/NAD-binding_dom"/>
</dbReference>
<dbReference type="EMBL" id="JAVDWW010000012">
    <property type="protein sequence ID" value="MDR7172366.1"/>
    <property type="molecule type" value="Genomic_DNA"/>
</dbReference>
<dbReference type="InterPro" id="IPR036188">
    <property type="entry name" value="FAD/NAD-bd_sf"/>
</dbReference>
<comment type="similarity">
    <text evidence="2">Belongs to the NADH dehydrogenase family.</text>
</comment>
<evidence type="ECO:0000256" key="6">
    <source>
        <dbReference type="SAM" id="MobiDB-lite"/>
    </source>
</evidence>
<dbReference type="PANTHER" id="PTHR42913">
    <property type="entry name" value="APOPTOSIS-INDUCING FACTOR 1"/>
    <property type="match status" value="1"/>
</dbReference>
<evidence type="ECO:0000256" key="1">
    <source>
        <dbReference type="ARBA" id="ARBA00001974"/>
    </source>
</evidence>
<accession>A0ABU1XPC4</accession>
<comment type="caution">
    <text evidence="8">The sequence shown here is derived from an EMBL/GenBank/DDBJ whole genome shotgun (WGS) entry which is preliminary data.</text>
</comment>
<dbReference type="Gene3D" id="3.50.50.100">
    <property type="match status" value="1"/>
</dbReference>
<sequence length="411" mass="43627">MKHRIVVLGAGYAGAITAGRLAKRLHRDDIEITLVNADPDFVERIRLHQLATGQDLPARPLRTIFAGTGVQVRVARVDSVDADRKTVELIGENGAETLAYDTLVYALGSTIADMGVPGVAEHTHNVAGKQAALRLRERLNELVAGETVLIVGGGLTSIEVATEIAEARPDLKVALAARGGVGDWLDEKARTHLRAGFERFGITVHEHADVIRVTEGGVVTRTGAEIPARTIVWTAGFAVHPIAAASTLTVSESGRIVVDDTLRSVSHPDVYAVGDAAHAAGVGGKTLRIGCATASPMAWLAGDVIAARLTGGKVPNAPIGYNSQCISLGRRDAIVQKVTKQDQPTSKVDVGRKAARMKELICKGTVWSVNHPTLMMPSRRRHLITNPTETGRGRPTSDRTAAAEQRSTAIV</sequence>
<organism evidence="8 9">
    <name type="scientific">Nocardia kruczakiae</name>
    <dbReference type="NCBI Taxonomy" id="261477"/>
    <lineage>
        <taxon>Bacteria</taxon>
        <taxon>Bacillati</taxon>
        <taxon>Actinomycetota</taxon>
        <taxon>Actinomycetes</taxon>
        <taxon>Mycobacteriales</taxon>
        <taxon>Nocardiaceae</taxon>
        <taxon>Nocardia</taxon>
    </lineage>
</organism>
<evidence type="ECO:0000256" key="3">
    <source>
        <dbReference type="ARBA" id="ARBA00022630"/>
    </source>
</evidence>
<evidence type="ECO:0000259" key="7">
    <source>
        <dbReference type="Pfam" id="PF07992"/>
    </source>
</evidence>
<protein>
    <submittedName>
        <fullName evidence="8">NADH dehydrogenase FAD-containing subunit</fullName>
    </submittedName>
</protein>
<keyword evidence="4" id="KW-0274">FAD</keyword>
<feature type="region of interest" description="Disordered" evidence="6">
    <location>
        <begin position="385"/>
        <end position="411"/>
    </location>
</feature>
<dbReference type="Proteomes" id="UP001251217">
    <property type="component" value="Unassembled WGS sequence"/>
</dbReference>
<comment type="cofactor">
    <cofactor evidence="1">
        <name>FAD</name>
        <dbReference type="ChEBI" id="CHEBI:57692"/>
    </cofactor>
</comment>
<keyword evidence="5" id="KW-0560">Oxidoreductase</keyword>
<reference evidence="8 9" key="1">
    <citation type="submission" date="2023-07" db="EMBL/GenBank/DDBJ databases">
        <title>Sorghum-associated microbial communities from plants grown in Nebraska, USA.</title>
        <authorList>
            <person name="Schachtman D."/>
        </authorList>
    </citation>
    <scope>NUCLEOTIDE SEQUENCE [LARGE SCALE GENOMIC DNA]</scope>
    <source>
        <strain evidence="8 9">4272</strain>
    </source>
</reference>
<gene>
    <name evidence="8" type="ORF">J2W56_006127</name>
</gene>
<evidence type="ECO:0000256" key="2">
    <source>
        <dbReference type="ARBA" id="ARBA00005272"/>
    </source>
</evidence>
<proteinExistence type="inferred from homology"/>
<dbReference type="PRINTS" id="PR00368">
    <property type="entry name" value="FADPNR"/>
</dbReference>
<evidence type="ECO:0000256" key="5">
    <source>
        <dbReference type="ARBA" id="ARBA00023002"/>
    </source>
</evidence>
<evidence type="ECO:0000313" key="9">
    <source>
        <dbReference type="Proteomes" id="UP001251217"/>
    </source>
</evidence>
<dbReference type="InterPro" id="IPR051169">
    <property type="entry name" value="NADH-Q_oxidoreductase"/>
</dbReference>
<dbReference type="SUPFAM" id="SSF51905">
    <property type="entry name" value="FAD/NAD(P)-binding domain"/>
    <property type="match status" value="1"/>
</dbReference>
<keyword evidence="3" id="KW-0285">Flavoprotein</keyword>
<evidence type="ECO:0000256" key="4">
    <source>
        <dbReference type="ARBA" id="ARBA00022827"/>
    </source>
</evidence>
<dbReference type="Pfam" id="PF07992">
    <property type="entry name" value="Pyr_redox_2"/>
    <property type="match status" value="1"/>
</dbReference>
<evidence type="ECO:0000313" key="8">
    <source>
        <dbReference type="EMBL" id="MDR7172366.1"/>
    </source>
</evidence>